<comment type="subcellular location">
    <subcellularLocation>
        <location evidence="1 7">Cell membrane</location>
        <topology evidence="1 7">Multi-pass membrane protein</topology>
    </subcellularLocation>
</comment>
<dbReference type="Pfam" id="PF00528">
    <property type="entry name" value="BPD_transp_1"/>
    <property type="match status" value="1"/>
</dbReference>
<keyword evidence="5 7" id="KW-1133">Transmembrane helix</keyword>
<evidence type="ECO:0000256" key="6">
    <source>
        <dbReference type="ARBA" id="ARBA00023136"/>
    </source>
</evidence>
<dbReference type="InterPro" id="IPR000515">
    <property type="entry name" value="MetI-like"/>
</dbReference>
<feature type="transmembrane region" description="Helical" evidence="7">
    <location>
        <begin position="234"/>
        <end position="255"/>
    </location>
</feature>
<evidence type="ECO:0000256" key="5">
    <source>
        <dbReference type="ARBA" id="ARBA00022989"/>
    </source>
</evidence>
<dbReference type="GO" id="GO:0055085">
    <property type="term" value="P:transmembrane transport"/>
    <property type="evidence" value="ECO:0007669"/>
    <property type="project" value="InterPro"/>
</dbReference>
<dbReference type="EMBL" id="FQXM01000008">
    <property type="protein sequence ID" value="SHH64184.1"/>
    <property type="molecule type" value="Genomic_DNA"/>
</dbReference>
<evidence type="ECO:0000256" key="1">
    <source>
        <dbReference type="ARBA" id="ARBA00004651"/>
    </source>
</evidence>
<feature type="transmembrane region" description="Helical" evidence="7">
    <location>
        <begin position="103"/>
        <end position="122"/>
    </location>
</feature>
<organism evidence="9 10">
    <name type="scientific">Clostridium grantii DSM 8605</name>
    <dbReference type="NCBI Taxonomy" id="1121316"/>
    <lineage>
        <taxon>Bacteria</taxon>
        <taxon>Bacillati</taxon>
        <taxon>Bacillota</taxon>
        <taxon>Clostridia</taxon>
        <taxon>Eubacteriales</taxon>
        <taxon>Clostridiaceae</taxon>
        <taxon>Clostridium</taxon>
    </lineage>
</organism>
<evidence type="ECO:0000259" key="8">
    <source>
        <dbReference type="PROSITE" id="PS50928"/>
    </source>
</evidence>
<dbReference type="GO" id="GO:0005886">
    <property type="term" value="C:plasma membrane"/>
    <property type="evidence" value="ECO:0007669"/>
    <property type="project" value="UniProtKB-SubCell"/>
</dbReference>
<gene>
    <name evidence="9" type="ORF">SAMN02745207_01824</name>
</gene>
<dbReference type="Gene3D" id="1.10.3720.10">
    <property type="entry name" value="MetI-like"/>
    <property type="match status" value="1"/>
</dbReference>
<dbReference type="InterPro" id="IPR035906">
    <property type="entry name" value="MetI-like_sf"/>
</dbReference>
<name>A0A1M5UME6_9CLOT</name>
<keyword evidence="4 7" id="KW-0812">Transmembrane</keyword>
<reference evidence="9 10" key="1">
    <citation type="submission" date="2016-11" db="EMBL/GenBank/DDBJ databases">
        <authorList>
            <person name="Jaros S."/>
            <person name="Januszkiewicz K."/>
            <person name="Wedrychowicz H."/>
        </authorList>
    </citation>
    <scope>NUCLEOTIDE SEQUENCE [LARGE SCALE GENOMIC DNA]</scope>
    <source>
        <strain evidence="9 10">DSM 8605</strain>
    </source>
</reference>
<keyword evidence="10" id="KW-1185">Reference proteome</keyword>
<evidence type="ECO:0000256" key="4">
    <source>
        <dbReference type="ARBA" id="ARBA00022692"/>
    </source>
</evidence>
<evidence type="ECO:0000256" key="3">
    <source>
        <dbReference type="ARBA" id="ARBA00022475"/>
    </source>
</evidence>
<dbReference type="SUPFAM" id="SSF161098">
    <property type="entry name" value="MetI-like"/>
    <property type="match status" value="1"/>
</dbReference>
<comment type="similarity">
    <text evidence="7">Belongs to the binding-protein-dependent transport system permease family.</text>
</comment>
<evidence type="ECO:0000256" key="7">
    <source>
        <dbReference type="RuleBase" id="RU363032"/>
    </source>
</evidence>
<keyword evidence="2 7" id="KW-0813">Transport</keyword>
<keyword evidence="3" id="KW-1003">Cell membrane</keyword>
<feature type="transmembrane region" description="Helical" evidence="7">
    <location>
        <begin position="176"/>
        <end position="198"/>
    </location>
</feature>
<dbReference type="CDD" id="cd06261">
    <property type="entry name" value="TM_PBP2"/>
    <property type="match status" value="1"/>
</dbReference>
<dbReference type="STRING" id="1121316.SAMN02745207_01824"/>
<dbReference type="AlphaFoldDB" id="A0A1M5UME6"/>
<feature type="transmembrane region" description="Helical" evidence="7">
    <location>
        <begin position="7"/>
        <end position="29"/>
    </location>
</feature>
<dbReference type="PROSITE" id="PS50928">
    <property type="entry name" value="ABC_TM1"/>
    <property type="match status" value="1"/>
</dbReference>
<sequence length="268" mass="30336">MYKVKGTIKYIFLSIAAFVSIFPFVWMVIGATNSAKDIIVGKMTPGTEFLNNFKKLLEMTDLGRVLWNSAKISIISTLLLLFISSFAGYGFEIYKSKIKDKFYSVILLTMMVPFAALMIPLFKFFTKMGLLDSHIAVILPTVATAFMIFFFRQNTKSFPKELIQAARVDGLNEWQIFFYIYVPTMKSTYAAAGIIAFMTSWNNFLWPLIILQSDKQKTITLVISSLSSAYFPEYGVIMMAIVIATLPTLLIFFLLQKSFVEGMLGSVK</sequence>
<feature type="domain" description="ABC transmembrane type-1" evidence="8">
    <location>
        <begin position="66"/>
        <end position="255"/>
    </location>
</feature>
<proteinExistence type="inferred from homology"/>
<keyword evidence="6 7" id="KW-0472">Membrane</keyword>
<dbReference type="PANTHER" id="PTHR43744:SF2">
    <property type="entry name" value="ARABINOOLIGOSACCHARIDES TRANSPORT SYSTEM PERMEASE PROTEIN ARAQ"/>
    <property type="match status" value="1"/>
</dbReference>
<evidence type="ECO:0000313" key="10">
    <source>
        <dbReference type="Proteomes" id="UP000184447"/>
    </source>
</evidence>
<feature type="transmembrane region" description="Helical" evidence="7">
    <location>
        <begin position="72"/>
        <end position="91"/>
    </location>
</feature>
<dbReference type="OrthoDB" id="9787837at2"/>
<protein>
    <submittedName>
        <fullName evidence="9">Lactose/L-arabinose transport system permease protein</fullName>
    </submittedName>
</protein>
<accession>A0A1M5UME6</accession>
<dbReference type="PANTHER" id="PTHR43744">
    <property type="entry name" value="ABC TRANSPORTER PERMEASE PROTEIN MG189-RELATED-RELATED"/>
    <property type="match status" value="1"/>
</dbReference>
<evidence type="ECO:0000256" key="2">
    <source>
        <dbReference type="ARBA" id="ARBA00022448"/>
    </source>
</evidence>
<evidence type="ECO:0000313" key="9">
    <source>
        <dbReference type="EMBL" id="SHH64184.1"/>
    </source>
</evidence>
<feature type="transmembrane region" description="Helical" evidence="7">
    <location>
        <begin position="134"/>
        <end position="151"/>
    </location>
</feature>
<dbReference type="Proteomes" id="UP000184447">
    <property type="component" value="Unassembled WGS sequence"/>
</dbReference>